<feature type="region of interest" description="Disordered" evidence="1">
    <location>
        <begin position="55"/>
        <end position="74"/>
    </location>
</feature>
<dbReference type="EMBL" id="JASCZI010000084">
    <property type="protein sequence ID" value="MED6108432.1"/>
    <property type="molecule type" value="Genomic_DNA"/>
</dbReference>
<gene>
    <name evidence="2" type="ORF">PIB30_023840</name>
</gene>
<comment type="caution">
    <text evidence="2">The sequence shown here is derived from an EMBL/GenBank/DDBJ whole genome shotgun (WGS) entry which is preliminary data.</text>
</comment>
<sequence length="100" mass="11470">MPMINQRAGRVFKWVEKEKEKKTQTKAKRESEEKPVALFQENDRVGAKANAICAKGDERTETKEKGNTTLHPEPRIRSELNQLMSQLDKLIGARELVHQA</sequence>
<keyword evidence="3" id="KW-1185">Reference proteome</keyword>
<evidence type="ECO:0000256" key="1">
    <source>
        <dbReference type="SAM" id="MobiDB-lite"/>
    </source>
</evidence>
<dbReference type="Proteomes" id="UP001341840">
    <property type="component" value="Unassembled WGS sequence"/>
</dbReference>
<protein>
    <submittedName>
        <fullName evidence="2">Uncharacterized protein</fullName>
    </submittedName>
</protein>
<accession>A0ABU6QA58</accession>
<evidence type="ECO:0000313" key="2">
    <source>
        <dbReference type="EMBL" id="MED6108432.1"/>
    </source>
</evidence>
<organism evidence="2 3">
    <name type="scientific">Stylosanthes scabra</name>
    <dbReference type="NCBI Taxonomy" id="79078"/>
    <lineage>
        <taxon>Eukaryota</taxon>
        <taxon>Viridiplantae</taxon>
        <taxon>Streptophyta</taxon>
        <taxon>Embryophyta</taxon>
        <taxon>Tracheophyta</taxon>
        <taxon>Spermatophyta</taxon>
        <taxon>Magnoliopsida</taxon>
        <taxon>eudicotyledons</taxon>
        <taxon>Gunneridae</taxon>
        <taxon>Pentapetalae</taxon>
        <taxon>rosids</taxon>
        <taxon>fabids</taxon>
        <taxon>Fabales</taxon>
        <taxon>Fabaceae</taxon>
        <taxon>Papilionoideae</taxon>
        <taxon>50 kb inversion clade</taxon>
        <taxon>dalbergioids sensu lato</taxon>
        <taxon>Dalbergieae</taxon>
        <taxon>Pterocarpus clade</taxon>
        <taxon>Stylosanthes</taxon>
    </lineage>
</organism>
<proteinExistence type="predicted"/>
<evidence type="ECO:0000313" key="3">
    <source>
        <dbReference type="Proteomes" id="UP001341840"/>
    </source>
</evidence>
<reference evidence="2 3" key="1">
    <citation type="journal article" date="2023" name="Plants (Basel)">
        <title>Bridging the Gap: Combining Genomics and Transcriptomics Approaches to Understand Stylosanthes scabra, an Orphan Legume from the Brazilian Caatinga.</title>
        <authorList>
            <person name="Ferreira-Neto J.R.C."/>
            <person name="da Silva M.D."/>
            <person name="Binneck E."/>
            <person name="de Melo N.F."/>
            <person name="da Silva R.H."/>
            <person name="de Melo A.L.T.M."/>
            <person name="Pandolfi V."/>
            <person name="Bustamante F.O."/>
            <person name="Brasileiro-Vidal A.C."/>
            <person name="Benko-Iseppon A.M."/>
        </authorList>
    </citation>
    <scope>NUCLEOTIDE SEQUENCE [LARGE SCALE GENOMIC DNA]</scope>
    <source>
        <tissue evidence="2">Leaves</tissue>
    </source>
</reference>
<feature type="region of interest" description="Disordered" evidence="1">
    <location>
        <begin position="17"/>
        <end position="42"/>
    </location>
</feature>
<name>A0ABU6QA58_9FABA</name>